<feature type="transmembrane region" description="Helical" evidence="7">
    <location>
        <begin position="52"/>
        <end position="74"/>
    </location>
</feature>
<dbReference type="GO" id="GO:0005886">
    <property type="term" value="C:plasma membrane"/>
    <property type="evidence" value="ECO:0007669"/>
    <property type="project" value="UniProtKB-SubCell"/>
</dbReference>
<organism evidence="10 11">
    <name type="scientific">Leptospira jelokensis</name>
    <dbReference type="NCBI Taxonomy" id="2484931"/>
    <lineage>
        <taxon>Bacteria</taxon>
        <taxon>Pseudomonadati</taxon>
        <taxon>Spirochaetota</taxon>
        <taxon>Spirochaetia</taxon>
        <taxon>Leptospirales</taxon>
        <taxon>Leptospiraceae</taxon>
        <taxon>Leptospira</taxon>
    </lineage>
</organism>
<dbReference type="Gene3D" id="1.20.1560.10">
    <property type="entry name" value="ABC transporter type 1, transmembrane domain"/>
    <property type="match status" value="1"/>
</dbReference>
<keyword evidence="6 7" id="KW-0472">Membrane</keyword>
<dbReference type="Pfam" id="PF00664">
    <property type="entry name" value="ABC_membrane"/>
    <property type="match status" value="1"/>
</dbReference>
<evidence type="ECO:0000256" key="1">
    <source>
        <dbReference type="ARBA" id="ARBA00004651"/>
    </source>
</evidence>
<reference evidence="10" key="1">
    <citation type="journal article" date="2019" name="PLoS Negl. Trop. Dis.">
        <title>Revisiting the worldwide diversity of Leptospira species in the environment.</title>
        <authorList>
            <person name="Vincent A.T."/>
            <person name="Schiettekatte O."/>
            <person name="Bourhy P."/>
            <person name="Veyrier F.J."/>
            <person name="Picardeau M."/>
        </authorList>
    </citation>
    <scope>NUCLEOTIDE SEQUENCE [LARGE SCALE GENOMIC DNA]</scope>
    <source>
        <strain evidence="10">201702451</strain>
    </source>
</reference>
<evidence type="ECO:0000256" key="4">
    <source>
        <dbReference type="ARBA" id="ARBA00022840"/>
    </source>
</evidence>
<dbReference type="SUPFAM" id="SSF52540">
    <property type="entry name" value="P-loop containing nucleoside triphosphate hydrolases"/>
    <property type="match status" value="1"/>
</dbReference>
<evidence type="ECO:0000256" key="6">
    <source>
        <dbReference type="ARBA" id="ARBA00023136"/>
    </source>
</evidence>
<dbReference type="Gene3D" id="3.40.50.300">
    <property type="entry name" value="P-loop containing nucleotide triphosphate hydrolases"/>
    <property type="match status" value="1"/>
</dbReference>
<feature type="transmembrane region" description="Helical" evidence="7">
    <location>
        <begin position="128"/>
        <end position="150"/>
    </location>
</feature>
<dbReference type="SMART" id="SM00382">
    <property type="entry name" value="AAA"/>
    <property type="match status" value="1"/>
</dbReference>
<dbReference type="PROSITE" id="PS00211">
    <property type="entry name" value="ABC_TRANSPORTER_1"/>
    <property type="match status" value="1"/>
</dbReference>
<keyword evidence="4 10" id="KW-0067">ATP-binding</keyword>
<dbReference type="AlphaFoldDB" id="A0A4Z0ZSX3"/>
<evidence type="ECO:0000256" key="7">
    <source>
        <dbReference type="SAM" id="Phobius"/>
    </source>
</evidence>
<sequence>MLLTLGASFAEIFSIGAIFPFLAVLTNPNKVFEIRELDFIWKFFRINHSSDIFFFVTLVFVCASMLSGAMRILLIYATTRLSFGTGADISYEIYRRTLYQPYSVHINRNSAEVISGITVKASSVVTQIITPILTISSSLIILILILISLLVVDPKLTIATFGLFLLFYLFVARYYRTRLLKNGKILASQLTIVQKSLQEGLGGIRDIILNNSQKYFLSIYRNSDAAFRLYSAENYYIGASPRYVMESFGMVALALFAYTIGRSSSSLNTSLPILGSLAIAGQRILPLLQQSYQGWTNIKSGQENLRNILDLLEQPILNEKESFNDKLISFNQQIELKAVNFQYNDSGPWVLKDINIVIPKGARVGIIGKTGNGKSTLMDLLMGLLPPTNGSILIDGIEINKLNIREWQNSIAHVPQNIYISDSSIAENIAFGIDKNMIDVFKVKEAAKKAKIADDIDSLPLGYDTRLGERGVKFSGGQRQRVGIARALYRDSSIIFLDEATSALDMETEKTIIDSIKDLDRNITIFIVAHRLSTLEICNHVYEINDGRLRKKNI</sequence>
<evidence type="ECO:0000256" key="5">
    <source>
        <dbReference type="ARBA" id="ARBA00022989"/>
    </source>
</evidence>
<dbReference type="Proteomes" id="UP000297567">
    <property type="component" value="Unassembled WGS sequence"/>
</dbReference>
<dbReference type="CDD" id="cd03228">
    <property type="entry name" value="ABCC_MRP_Like"/>
    <property type="match status" value="1"/>
</dbReference>
<keyword evidence="11" id="KW-1185">Reference proteome</keyword>
<gene>
    <name evidence="10" type="ORF">EHQ62_09310</name>
</gene>
<dbReference type="InterPro" id="IPR027417">
    <property type="entry name" value="P-loop_NTPase"/>
</dbReference>
<dbReference type="GO" id="GO:0034040">
    <property type="term" value="F:ATPase-coupled lipid transmembrane transporter activity"/>
    <property type="evidence" value="ECO:0007669"/>
    <property type="project" value="TreeGrafter"/>
</dbReference>
<dbReference type="InterPro" id="IPR039421">
    <property type="entry name" value="Type_1_exporter"/>
</dbReference>
<dbReference type="InterPro" id="IPR036640">
    <property type="entry name" value="ABC1_TM_sf"/>
</dbReference>
<evidence type="ECO:0000259" key="8">
    <source>
        <dbReference type="PROSITE" id="PS50893"/>
    </source>
</evidence>
<dbReference type="PANTHER" id="PTHR24221:SF654">
    <property type="entry name" value="ATP-BINDING CASSETTE SUB-FAMILY B MEMBER 6"/>
    <property type="match status" value="1"/>
</dbReference>
<comment type="subcellular location">
    <subcellularLocation>
        <location evidence="1">Cell membrane</location>
        <topology evidence="1">Multi-pass membrane protein</topology>
    </subcellularLocation>
</comment>
<dbReference type="InterPro" id="IPR011527">
    <property type="entry name" value="ABC1_TM_dom"/>
</dbReference>
<feature type="domain" description="ABC transmembrane type-1" evidence="9">
    <location>
        <begin position="1"/>
        <end position="300"/>
    </location>
</feature>
<dbReference type="GO" id="GO:0005524">
    <property type="term" value="F:ATP binding"/>
    <property type="evidence" value="ECO:0007669"/>
    <property type="project" value="UniProtKB-KW"/>
</dbReference>
<proteinExistence type="predicted"/>
<feature type="domain" description="ABC transporter" evidence="8">
    <location>
        <begin position="336"/>
        <end position="554"/>
    </location>
</feature>
<accession>A0A4Z0ZSX3</accession>
<evidence type="ECO:0000313" key="11">
    <source>
        <dbReference type="Proteomes" id="UP000297567"/>
    </source>
</evidence>
<dbReference type="Pfam" id="PF00005">
    <property type="entry name" value="ABC_tran"/>
    <property type="match status" value="1"/>
</dbReference>
<dbReference type="PANTHER" id="PTHR24221">
    <property type="entry name" value="ATP-BINDING CASSETTE SUB-FAMILY B"/>
    <property type="match status" value="1"/>
</dbReference>
<feature type="transmembrane region" description="Helical" evidence="7">
    <location>
        <begin position="243"/>
        <end position="261"/>
    </location>
</feature>
<dbReference type="SUPFAM" id="SSF90123">
    <property type="entry name" value="ABC transporter transmembrane region"/>
    <property type="match status" value="1"/>
</dbReference>
<name>A0A4Z0ZSX3_9LEPT</name>
<dbReference type="GO" id="GO:0140359">
    <property type="term" value="F:ABC-type transporter activity"/>
    <property type="evidence" value="ECO:0007669"/>
    <property type="project" value="InterPro"/>
</dbReference>
<keyword evidence="5 7" id="KW-1133">Transmembrane helix</keyword>
<dbReference type="EMBL" id="RQGH01000024">
    <property type="protein sequence ID" value="TGL66484.1"/>
    <property type="molecule type" value="Genomic_DNA"/>
</dbReference>
<dbReference type="InterPro" id="IPR003593">
    <property type="entry name" value="AAA+_ATPase"/>
</dbReference>
<keyword evidence="3" id="KW-0547">Nucleotide-binding</keyword>
<dbReference type="GO" id="GO:0016887">
    <property type="term" value="F:ATP hydrolysis activity"/>
    <property type="evidence" value="ECO:0007669"/>
    <property type="project" value="InterPro"/>
</dbReference>
<dbReference type="PROSITE" id="PS50929">
    <property type="entry name" value="ABC_TM1F"/>
    <property type="match status" value="1"/>
</dbReference>
<evidence type="ECO:0000256" key="2">
    <source>
        <dbReference type="ARBA" id="ARBA00022692"/>
    </source>
</evidence>
<evidence type="ECO:0000256" key="3">
    <source>
        <dbReference type="ARBA" id="ARBA00022741"/>
    </source>
</evidence>
<dbReference type="InterPro" id="IPR003439">
    <property type="entry name" value="ABC_transporter-like_ATP-bd"/>
</dbReference>
<evidence type="ECO:0000259" key="9">
    <source>
        <dbReference type="PROSITE" id="PS50929"/>
    </source>
</evidence>
<dbReference type="InterPro" id="IPR017871">
    <property type="entry name" value="ABC_transporter-like_CS"/>
</dbReference>
<feature type="transmembrane region" description="Helical" evidence="7">
    <location>
        <begin position="156"/>
        <end position="175"/>
    </location>
</feature>
<evidence type="ECO:0000313" key="10">
    <source>
        <dbReference type="EMBL" id="TGL66484.1"/>
    </source>
</evidence>
<dbReference type="PROSITE" id="PS50893">
    <property type="entry name" value="ABC_TRANSPORTER_2"/>
    <property type="match status" value="1"/>
</dbReference>
<keyword evidence="2 7" id="KW-0812">Transmembrane</keyword>
<comment type="caution">
    <text evidence="10">The sequence shown here is derived from an EMBL/GenBank/DDBJ whole genome shotgun (WGS) entry which is preliminary data.</text>
</comment>
<protein>
    <submittedName>
        <fullName evidence="10">ABC transporter ATP-binding protein</fullName>
    </submittedName>
</protein>